<proteinExistence type="predicted"/>
<protein>
    <submittedName>
        <fullName evidence="1">Uncharacterized protein</fullName>
    </submittedName>
</protein>
<keyword evidence="2" id="KW-1185">Reference proteome</keyword>
<gene>
    <name evidence="1" type="ORF">DFH08DRAFT_708288</name>
</gene>
<sequence length="787" mass="87198">MNRHAYTTQYRSLALAFTHAGCAQSRIGGLLTRVGKVLGVKVKRSMSCRTVGRMITEGGIKVRLQLAHELARAKALCLSSDGTSNRNIKYEARHITYTAPTYSTDPNAAQEAVATRLVEVDHALDHTAQSQFDGWDITNAKIIDVYLNSPLARRDALEGFSYAADDLFRKTVAYNSDHAADVVSVAHKTKDRKLALIEGDLGRAKLQKMSEAEAEKALWDVAREICDDPDGLDDSSLTPELRAEAMQALARHLGTTALEALPKEQQQVLCRMIVAGCCKHKDHNCTKFGVASMQAVYKILGVTPPVLLANKDNAATIALGDEGDSAAIERALKVSQRGGHKVVSLYGDIFRHKDDKRGHQDLHRYYMSKVKFDATGEHSTVKFPDTSNNRYNTHLAGAAELLTYLTAYIQFFTLIRDTKQTAGLNHMEENALMGLQDEVTICELVVMTVYKNAVPDPYFKIVGRAGVNHIDLGPLHTQIIDHIEKLISNTDLLLHPSSPSEDTTLDGELFADQFAMDSVHYWLSTHPHRLPLVEKLLIGFLEGTLPAWRRFSKEFHAGSAIDTLTPAENLLISIPATNDANESILGGWRVYSRIRGGTVKHFSTQAAYHRNNTEAFADAKLTTEEDALYVMRLARAEDASGAMRKFRDDLLAFKARVAEETRAKEAEKKAEAAAALLKLQSIVVIADVEQLKALPVKKGPKGGANLREQLDVRRELWKDEVLVKTKLKDVSKKADMLAAILAADARYVFCLGSQLIVDVQHLSSVRQRLPFLEMLISIDYIVTYSQN</sequence>
<reference evidence="1" key="1">
    <citation type="submission" date="2023-03" db="EMBL/GenBank/DDBJ databases">
        <title>Massive genome expansion in bonnet fungi (Mycena s.s.) driven by repeated elements and novel gene families across ecological guilds.</title>
        <authorList>
            <consortium name="Lawrence Berkeley National Laboratory"/>
            <person name="Harder C.B."/>
            <person name="Miyauchi S."/>
            <person name="Viragh M."/>
            <person name="Kuo A."/>
            <person name="Thoen E."/>
            <person name="Andreopoulos B."/>
            <person name="Lu D."/>
            <person name="Skrede I."/>
            <person name="Drula E."/>
            <person name="Henrissat B."/>
            <person name="Morin E."/>
            <person name="Kohler A."/>
            <person name="Barry K."/>
            <person name="LaButti K."/>
            <person name="Morin E."/>
            <person name="Salamov A."/>
            <person name="Lipzen A."/>
            <person name="Mereny Z."/>
            <person name="Hegedus B."/>
            <person name="Baldrian P."/>
            <person name="Stursova M."/>
            <person name="Weitz H."/>
            <person name="Taylor A."/>
            <person name="Grigoriev I.V."/>
            <person name="Nagy L.G."/>
            <person name="Martin F."/>
            <person name="Kauserud H."/>
        </authorList>
    </citation>
    <scope>NUCLEOTIDE SEQUENCE</scope>
    <source>
        <strain evidence="1">CBHHK002</strain>
    </source>
</reference>
<organism evidence="1 2">
    <name type="scientific">Mycena albidolilacea</name>
    <dbReference type="NCBI Taxonomy" id="1033008"/>
    <lineage>
        <taxon>Eukaryota</taxon>
        <taxon>Fungi</taxon>
        <taxon>Dikarya</taxon>
        <taxon>Basidiomycota</taxon>
        <taxon>Agaricomycotina</taxon>
        <taxon>Agaricomycetes</taxon>
        <taxon>Agaricomycetidae</taxon>
        <taxon>Agaricales</taxon>
        <taxon>Marasmiineae</taxon>
        <taxon>Mycenaceae</taxon>
        <taxon>Mycena</taxon>
    </lineage>
</organism>
<comment type="caution">
    <text evidence="1">The sequence shown here is derived from an EMBL/GenBank/DDBJ whole genome shotgun (WGS) entry which is preliminary data.</text>
</comment>
<evidence type="ECO:0000313" key="1">
    <source>
        <dbReference type="EMBL" id="KAJ7331433.1"/>
    </source>
</evidence>
<name>A0AAD7EJS4_9AGAR</name>
<evidence type="ECO:0000313" key="2">
    <source>
        <dbReference type="Proteomes" id="UP001218218"/>
    </source>
</evidence>
<dbReference type="Proteomes" id="UP001218218">
    <property type="component" value="Unassembled WGS sequence"/>
</dbReference>
<accession>A0AAD7EJS4</accession>
<dbReference type="EMBL" id="JARIHO010000035">
    <property type="protein sequence ID" value="KAJ7331433.1"/>
    <property type="molecule type" value="Genomic_DNA"/>
</dbReference>
<dbReference type="AlphaFoldDB" id="A0AAD7EJS4"/>